<evidence type="ECO:0000313" key="2">
    <source>
        <dbReference type="Proteomes" id="UP001501842"/>
    </source>
</evidence>
<reference evidence="1 2" key="1">
    <citation type="journal article" date="2019" name="Int. J. Syst. Evol. Microbiol.">
        <title>The Global Catalogue of Microorganisms (GCM) 10K type strain sequencing project: providing services to taxonomists for standard genome sequencing and annotation.</title>
        <authorList>
            <consortium name="The Broad Institute Genomics Platform"/>
            <consortium name="The Broad Institute Genome Sequencing Center for Infectious Disease"/>
            <person name="Wu L."/>
            <person name="Ma J."/>
        </authorList>
    </citation>
    <scope>NUCLEOTIDE SEQUENCE [LARGE SCALE GENOMIC DNA]</scope>
    <source>
        <strain evidence="1 2">JCM 8201</strain>
    </source>
</reference>
<protein>
    <submittedName>
        <fullName evidence="1">Uncharacterized protein</fullName>
    </submittedName>
</protein>
<evidence type="ECO:0000313" key="1">
    <source>
        <dbReference type="EMBL" id="GAA2721205.1"/>
    </source>
</evidence>
<proteinExistence type="predicted"/>
<dbReference type="Proteomes" id="UP001501842">
    <property type="component" value="Unassembled WGS sequence"/>
</dbReference>
<dbReference type="EMBL" id="BAAATZ010000003">
    <property type="protein sequence ID" value="GAA2721205.1"/>
    <property type="molecule type" value="Genomic_DNA"/>
</dbReference>
<gene>
    <name evidence="1" type="ORF">GCM10010439_10930</name>
</gene>
<name>A0ABN3U061_9ACTN</name>
<accession>A0ABN3U061</accession>
<comment type="caution">
    <text evidence="1">The sequence shown here is derived from an EMBL/GenBank/DDBJ whole genome shotgun (WGS) entry which is preliminary data.</text>
</comment>
<sequence>MKDARISLSVKALMVLKSTHPRNPSKWLFRQVGACAVRGGPVTRRSEGSRGIDAAVAVARGLRGPHQALSIWSAAPGRKSGSEAVRDGAGQGVAAFRIHRVGQEDGAWDMKNRS</sequence>
<organism evidence="1 2">
    <name type="scientific">Actinocorallia aurantiaca</name>
    <dbReference type="NCBI Taxonomy" id="46204"/>
    <lineage>
        <taxon>Bacteria</taxon>
        <taxon>Bacillati</taxon>
        <taxon>Actinomycetota</taxon>
        <taxon>Actinomycetes</taxon>
        <taxon>Streptosporangiales</taxon>
        <taxon>Thermomonosporaceae</taxon>
        <taxon>Actinocorallia</taxon>
    </lineage>
</organism>
<keyword evidence="2" id="KW-1185">Reference proteome</keyword>